<dbReference type="EMBL" id="ASPP01014123">
    <property type="protein sequence ID" value="ETO19029.1"/>
    <property type="molecule type" value="Genomic_DNA"/>
</dbReference>
<dbReference type="AlphaFoldDB" id="X6MZX2"/>
<reference evidence="2 3" key="1">
    <citation type="journal article" date="2013" name="Curr. Biol.">
        <title>The Genome of the Foraminiferan Reticulomyxa filosa.</title>
        <authorList>
            <person name="Glockner G."/>
            <person name="Hulsmann N."/>
            <person name="Schleicher M."/>
            <person name="Noegel A.A."/>
            <person name="Eichinger L."/>
            <person name="Gallinger C."/>
            <person name="Pawlowski J."/>
            <person name="Sierra R."/>
            <person name="Euteneuer U."/>
            <person name="Pillet L."/>
            <person name="Moustafa A."/>
            <person name="Platzer M."/>
            <person name="Groth M."/>
            <person name="Szafranski K."/>
            <person name="Schliwa M."/>
        </authorList>
    </citation>
    <scope>NUCLEOTIDE SEQUENCE [LARGE SCALE GENOMIC DNA]</scope>
</reference>
<keyword evidence="1" id="KW-0175">Coiled coil</keyword>
<comment type="caution">
    <text evidence="2">The sequence shown here is derived from an EMBL/GenBank/DDBJ whole genome shotgun (WGS) entry which is preliminary data.</text>
</comment>
<organism evidence="2 3">
    <name type="scientific">Reticulomyxa filosa</name>
    <dbReference type="NCBI Taxonomy" id="46433"/>
    <lineage>
        <taxon>Eukaryota</taxon>
        <taxon>Sar</taxon>
        <taxon>Rhizaria</taxon>
        <taxon>Retaria</taxon>
        <taxon>Foraminifera</taxon>
        <taxon>Monothalamids</taxon>
        <taxon>Reticulomyxidae</taxon>
        <taxon>Reticulomyxa</taxon>
    </lineage>
</organism>
<feature type="coiled-coil region" evidence="1">
    <location>
        <begin position="143"/>
        <end position="170"/>
    </location>
</feature>
<protein>
    <submittedName>
        <fullName evidence="2">Uncharacterized protein</fullName>
    </submittedName>
</protein>
<name>X6MZX2_RETFI</name>
<evidence type="ECO:0000313" key="2">
    <source>
        <dbReference type="EMBL" id="ETO19029.1"/>
    </source>
</evidence>
<feature type="coiled-coil region" evidence="1">
    <location>
        <begin position="196"/>
        <end position="230"/>
    </location>
</feature>
<gene>
    <name evidence="2" type="ORF">RFI_18208</name>
</gene>
<dbReference type="Proteomes" id="UP000023152">
    <property type="component" value="Unassembled WGS sequence"/>
</dbReference>
<evidence type="ECO:0000256" key="1">
    <source>
        <dbReference type="SAM" id="Coils"/>
    </source>
</evidence>
<proteinExistence type="predicted"/>
<accession>X6MZX2</accession>
<keyword evidence="3" id="KW-1185">Reference proteome</keyword>
<evidence type="ECO:0000313" key="3">
    <source>
        <dbReference type="Proteomes" id="UP000023152"/>
    </source>
</evidence>
<sequence length="281" mass="33665">MLQIPRYEQNKFSKEAHGTTARVSPSKVIPLLRQMLFAECNLSIEYPMNIFTLNRIFRIRDMRTYLKEMKPILHRMLRYSSEHVIPMEQRVEVMAHYKNNSFAFANCKINDFKDIELICHYMLYYARQFMNEVNPLIHAAQVYDKEQTKHAQINSQIKTLTEQFENLQVQLSCATNYRYNQKFRQEENANGFDEKYIANEDNIVSLTNQIEQLSSQIEKLKDENIKIDKNTLSQFEEICCKHWNVNENGEYFLKFNDEILEICKILLFSRRGFYDEINFKI</sequence>